<gene>
    <name evidence="1" type="ORF">BZ3500_MVSOF-1268-A1-R1_CHR12-2G03789</name>
</gene>
<organism evidence="1 2">
    <name type="scientific">Microbotryum saponariae</name>
    <dbReference type="NCBI Taxonomy" id="289078"/>
    <lineage>
        <taxon>Eukaryota</taxon>
        <taxon>Fungi</taxon>
        <taxon>Dikarya</taxon>
        <taxon>Basidiomycota</taxon>
        <taxon>Pucciniomycotina</taxon>
        <taxon>Microbotryomycetes</taxon>
        <taxon>Microbotryales</taxon>
        <taxon>Microbotryaceae</taxon>
        <taxon>Microbotryum</taxon>
    </lineage>
</organism>
<dbReference type="AlphaFoldDB" id="A0A2X0MQT5"/>
<keyword evidence="2" id="KW-1185">Reference proteome</keyword>
<accession>A0A2X0MQT5</accession>
<reference evidence="2" key="1">
    <citation type="submission" date="2016-10" db="EMBL/GenBank/DDBJ databases">
        <authorList>
            <person name="Jeantristanb JTB J.-T."/>
            <person name="Ricardo R."/>
        </authorList>
    </citation>
    <scope>NUCLEOTIDE SEQUENCE [LARGE SCALE GENOMIC DNA]</scope>
</reference>
<name>A0A2X0MQT5_9BASI</name>
<evidence type="ECO:0000313" key="1">
    <source>
        <dbReference type="EMBL" id="SCZ94265.1"/>
    </source>
</evidence>
<evidence type="ECO:0000313" key="2">
    <source>
        <dbReference type="Proteomes" id="UP000249723"/>
    </source>
</evidence>
<sequence length="83" mass="9541">MTKLACNNHSRKRLQEEFKQYYPEFQPAGLHKKALKHNEASAELTYCSINSRLIGVLTNATISRPFHAKEAIRCNIVIILHSF</sequence>
<protein>
    <submittedName>
        <fullName evidence="1">BZ3500_MvSof-1268-A1-R1_Chr12-2g03789 protein</fullName>
    </submittedName>
</protein>
<dbReference type="Proteomes" id="UP000249723">
    <property type="component" value="Unassembled WGS sequence"/>
</dbReference>
<proteinExistence type="predicted"/>
<dbReference type="EMBL" id="FMWP01000052">
    <property type="protein sequence ID" value="SCZ94265.1"/>
    <property type="molecule type" value="Genomic_DNA"/>
</dbReference>